<dbReference type="Pfam" id="PF00593">
    <property type="entry name" value="TonB_dep_Rec_b-barrel"/>
    <property type="match status" value="1"/>
</dbReference>
<dbReference type="NCBIfam" id="TIGR04056">
    <property type="entry name" value="OMP_RagA_SusC"/>
    <property type="match status" value="1"/>
</dbReference>
<keyword evidence="2 8" id="KW-0813">Transport</keyword>
<dbReference type="PROSITE" id="PS52016">
    <property type="entry name" value="TONB_DEPENDENT_REC_3"/>
    <property type="match status" value="1"/>
</dbReference>
<keyword evidence="5 9" id="KW-0798">TonB box</keyword>
<dbReference type="InterPro" id="IPR008969">
    <property type="entry name" value="CarboxyPept-like_regulatory"/>
</dbReference>
<dbReference type="Gene3D" id="2.60.40.1120">
    <property type="entry name" value="Carboxypeptidase-like, regulatory domain"/>
    <property type="match status" value="1"/>
</dbReference>
<dbReference type="InterPro" id="IPR012910">
    <property type="entry name" value="Plug_dom"/>
</dbReference>
<evidence type="ECO:0000256" key="4">
    <source>
        <dbReference type="ARBA" id="ARBA00022692"/>
    </source>
</evidence>
<gene>
    <name evidence="13" type="ORF">HHL17_11990</name>
</gene>
<evidence type="ECO:0000256" key="6">
    <source>
        <dbReference type="ARBA" id="ARBA00023136"/>
    </source>
</evidence>
<dbReference type="InterPro" id="IPR036942">
    <property type="entry name" value="Beta-barrel_TonB_sf"/>
</dbReference>
<feature type="domain" description="TonB-dependent receptor plug" evidence="12">
    <location>
        <begin position="133"/>
        <end position="239"/>
    </location>
</feature>
<dbReference type="SUPFAM" id="SSF56935">
    <property type="entry name" value="Porins"/>
    <property type="match status" value="1"/>
</dbReference>
<dbReference type="Pfam" id="PF07715">
    <property type="entry name" value="Plug"/>
    <property type="match status" value="1"/>
</dbReference>
<feature type="chain" id="PRO_5032461300" evidence="10">
    <location>
        <begin position="27"/>
        <end position="1056"/>
    </location>
</feature>
<feature type="signal peptide" evidence="10">
    <location>
        <begin position="1"/>
        <end position="26"/>
    </location>
</feature>
<dbReference type="Proteomes" id="UP000583266">
    <property type="component" value="Unassembled WGS sequence"/>
</dbReference>
<evidence type="ECO:0000256" key="2">
    <source>
        <dbReference type="ARBA" id="ARBA00022448"/>
    </source>
</evidence>
<evidence type="ECO:0000256" key="5">
    <source>
        <dbReference type="ARBA" id="ARBA00023077"/>
    </source>
</evidence>
<evidence type="ECO:0000256" key="3">
    <source>
        <dbReference type="ARBA" id="ARBA00022452"/>
    </source>
</evidence>
<keyword evidence="6 8" id="KW-0472">Membrane</keyword>
<dbReference type="InterPro" id="IPR039426">
    <property type="entry name" value="TonB-dep_rcpt-like"/>
</dbReference>
<reference evidence="13 14" key="1">
    <citation type="submission" date="2020-04" db="EMBL/GenBank/DDBJ databases">
        <title>Chitinophaga sp. G-6-1-13 sp. nov., isolated from soil.</title>
        <authorList>
            <person name="Dahal R.H."/>
            <person name="Chaudhary D.K."/>
        </authorList>
    </citation>
    <scope>NUCLEOTIDE SEQUENCE [LARGE SCALE GENOMIC DNA]</scope>
    <source>
        <strain evidence="13 14">G-6-1-13</strain>
    </source>
</reference>
<dbReference type="NCBIfam" id="TIGR04057">
    <property type="entry name" value="SusC_RagA_signa"/>
    <property type="match status" value="1"/>
</dbReference>
<dbReference type="SUPFAM" id="SSF49464">
    <property type="entry name" value="Carboxypeptidase regulatory domain-like"/>
    <property type="match status" value="1"/>
</dbReference>
<name>A0A848GI63_9BACT</name>
<comment type="similarity">
    <text evidence="8 9">Belongs to the TonB-dependent receptor family.</text>
</comment>
<organism evidence="13 14">
    <name type="scientific">Chitinophaga fulva</name>
    <dbReference type="NCBI Taxonomy" id="2728842"/>
    <lineage>
        <taxon>Bacteria</taxon>
        <taxon>Pseudomonadati</taxon>
        <taxon>Bacteroidota</taxon>
        <taxon>Chitinophagia</taxon>
        <taxon>Chitinophagales</taxon>
        <taxon>Chitinophagaceae</taxon>
        <taxon>Chitinophaga</taxon>
    </lineage>
</organism>
<evidence type="ECO:0000313" key="14">
    <source>
        <dbReference type="Proteomes" id="UP000583266"/>
    </source>
</evidence>
<keyword evidence="10" id="KW-0732">Signal</keyword>
<evidence type="ECO:0000259" key="11">
    <source>
        <dbReference type="Pfam" id="PF00593"/>
    </source>
</evidence>
<dbReference type="AlphaFoldDB" id="A0A848GI63"/>
<accession>A0A848GI63</accession>
<dbReference type="InterPro" id="IPR037066">
    <property type="entry name" value="Plug_dom_sf"/>
</dbReference>
<dbReference type="Pfam" id="PF13620">
    <property type="entry name" value="CarboxypepD_reg"/>
    <property type="match status" value="1"/>
</dbReference>
<comment type="subcellular location">
    <subcellularLocation>
        <location evidence="1 8">Cell outer membrane</location>
        <topology evidence="1 8">Multi-pass membrane protein</topology>
    </subcellularLocation>
</comment>
<evidence type="ECO:0000256" key="10">
    <source>
        <dbReference type="SAM" id="SignalP"/>
    </source>
</evidence>
<evidence type="ECO:0000256" key="8">
    <source>
        <dbReference type="PROSITE-ProRule" id="PRU01360"/>
    </source>
</evidence>
<proteinExistence type="inferred from homology"/>
<dbReference type="Gene3D" id="2.40.170.20">
    <property type="entry name" value="TonB-dependent receptor, beta-barrel domain"/>
    <property type="match status" value="1"/>
</dbReference>
<dbReference type="InterPro" id="IPR023997">
    <property type="entry name" value="TonB-dep_OMP_SusC/RagA_CS"/>
</dbReference>
<sequence length="1056" mass="119641">MKKWNSTYALLGIAVMLCLSPLLLQAQKRADVTGIVKNGTTGQALWGVSVTVKNATNNFSASVQTDTNGVFNFNRLPSGAGYSFSFSYIGFENQTLSGYNLKPGADFSLLVELKSREQRISEVVVVGYGSMRKKDLTGSISQLKTARLEKESPRSVQDLLRSGVPGLNVGQNTSAKGGGDLQIRGQRSLNASNDPLIVLDGVIFFGELSEINPQDIEHFDVLKDASAAAIYGAKSANGVVIITTKKGTTDKPAIRFSANTGIATQGRKREVYDAQGYLNYRSDLFNSTTRWATPAKYTRPTEANLAKYGITMADWRAYDALTGDPDDIWLRRIGLFDKERQNYANGKTYDWFDGSFQKGLQQDYNVSFSGRNKDVLNYYLSLGYLNNESIVVGDKYRAYRVNMKLDGKINKWMHTGVNINFQDRSDGNFAVDWGGQIINNSPFALPFDENGKLDPYPMGASVSQGTNSAFSNQYKKLEKGYTVLNTTLYQTIKLPFKITYQLNFSPRMQWFYNRYHESSQNPLWSDNGKVVRENTKNFDWQIDNVISWDYTFAQKHNVKVTLLQNAEEHQSWNESVTARDFSPTDALGFHNIGAANPLKTTISSNDQRSTGDALMARVFYSYNNKYMLTASVRRDGYSAFGVSNPRATFPALAFAWNFADENFFHWKPMSTGKLRLSWGMNGNRSIGIYQALSNLTTGAGRYAYVQPNGTVYDLSQLYVDRMANYDLKWEATSSWNIGLDFGFLNNRITGNMEVYYMPTTDLLMNQSLPDFTGFSTVTTNLGEVVNRGFELGLTSLNMQRKNFEWSTTLGFFFNRNEVRHLYYTYEDVLNADGKVVGSKEISDISNGWFIGQDISTIWNYRVLGIWQESERDQAARYGEIPGDVKVQDVNNDGKYTNADKQFLGSTTPRFRWTLRNDFTLFRNFDFSFNIYSNWGHKQASTDYLNNFGAGTDRTNSYVRKYWTPENPSDKYARLNSTNVQNITPPRIIDKTYIRLDNVSVSYSLPANIARRMDMSQFKIYAGVRNVAVWAKEWEYWDPETTSLMPRYYTVGLTATF</sequence>
<evidence type="ECO:0000256" key="1">
    <source>
        <dbReference type="ARBA" id="ARBA00004571"/>
    </source>
</evidence>
<keyword evidence="3 8" id="KW-1134">Transmembrane beta strand</keyword>
<evidence type="ECO:0000259" key="12">
    <source>
        <dbReference type="Pfam" id="PF07715"/>
    </source>
</evidence>
<dbReference type="InterPro" id="IPR023996">
    <property type="entry name" value="TonB-dep_OMP_SusC/RagA"/>
</dbReference>
<dbReference type="GO" id="GO:0009279">
    <property type="term" value="C:cell outer membrane"/>
    <property type="evidence" value="ECO:0007669"/>
    <property type="project" value="UniProtKB-SubCell"/>
</dbReference>
<keyword evidence="14" id="KW-1185">Reference proteome</keyword>
<keyword evidence="7 8" id="KW-0998">Cell outer membrane</keyword>
<dbReference type="RefSeq" id="WP_169224950.1">
    <property type="nucleotide sequence ID" value="NZ_JABBGC010000001.1"/>
</dbReference>
<dbReference type="InterPro" id="IPR000531">
    <property type="entry name" value="Beta-barrel_TonB"/>
</dbReference>
<keyword evidence="4 8" id="KW-0812">Transmembrane</keyword>
<evidence type="ECO:0000256" key="9">
    <source>
        <dbReference type="RuleBase" id="RU003357"/>
    </source>
</evidence>
<protein>
    <submittedName>
        <fullName evidence="13">SusC/RagA family TonB-linked outer membrane protein</fullName>
    </submittedName>
</protein>
<feature type="domain" description="TonB-dependent receptor-like beta-barrel" evidence="11">
    <location>
        <begin position="433"/>
        <end position="1026"/>
    </location>
</feature>
<dbReference type="EMBL" id="JABBGC010000001">
    <property type="protein sequence ID" value="NML37916.1"/>
    <property type="molecule type" value="Genomic_DNA"/>
</dbReference>
<evidence type="ECO:0000313" key="13">
    <source>
        <dbReference type="EMBL" id="NML37916.1"/>
    </source>
</evidence>
<comment type="caution">
    <text evidence="13">The sequence shown here is derived from an EMBL/GenBank/DDBJ whole genome shotgun (WGS) entry which is preliminary data.</text>
</comment>
<dbReference type="Gene3D" id="2.170.130.10">
    <property type="entry name" value="TonB-dependent receptor, plug domain"/>
    <property type="match status" value="1"/>
</dbReference>
<evidence type="ECO:0000256" key="7">
    <source>
        <dbReference type="ARBA" id="ARBA00023237"/>
    </source>
</evidence>